<evidence type="ECO:0000256" key="3">
    <source>
        <dbReference type="ARBA" id="ARBA00022801"/>
    </source>
</evidence>
<dbReference type="SMART" id="SM00318">
    <property type="entry name" value="SNc"/>
    <property type="match status" value="1"/>
</dbReference>
<protein>
    <submittedName>
        <fullName evidence="5">Nuclease (SNase domain-containing protein)</fullName>
    </submittedName>
</protein>
<evidence type="ECO:0000256" key="1">
    <source>
        <dbReference type="ARBA" id="ARBA00022722"/>
    </source>
</evidence>
<dbReference type="PANTHER" id="PTHR12302">
    <property type="entry name" value="EBNA2 BINDING PROTEIN P100"/>
    <property type="match status" value="1"/>
</dbReference>
<dbReference type="GO" id="GO:0016787">
    <property type="term" value="F:hydrolase activity"/>
    <property type="evidence" value="ECO:0007669"/>
    <property type="project" value="UniProtKB-KW"/>
</dbReference>
<dbReference type="InterPro" id="IPR035437">
    <property type="entry name" value="SNase_OB-fold_sf"/>
</dbReference>
<proteinExistence type="predicted"/>
<dbReference type="Proteomes" id="UP000093080">
    <property type="component" value="Unassembled WGS sequence"/>
</dbReference>
<dbReference type="Gene3D" id="2.40.50.90">
    <property type="match status" value="1"/>
</dbReference>
<evidence type="ECO:0000313" key="5">
    <source>
        <dbReference type="EMBL" id="OCC14579.1"/>
    </source>
</evidence>
<dbReference type="AlphaFoldDB" id="A0A1B9F3R7"/>
<gene>
    <name evidence="5" type="ORF">DBT_2121</name>
</gene>
<evidence type="ECO:0000313" key="6">
    <source>
        <dbReference type="Proteomes" id="UP000093080"/>
    </source>
</evidence>
<accession>A0A1B9F3R7</accession>
<dbReference type="PROSITE" id="PS51257">
    <property type="entry name" value="PROKAR_LIPOPROTEIN"/>
    <property type="match status" value="1"/>
</dbReference>
<dbReference type="PANTHER" id="PTHR12302:SF3">
    <property type="entry name" value="SERINE_THREONINE-PROTEIN KINASE 31"/>
    <property type="match status" value="1"/>
</dbReference>
<dbReference type="RefSeq" id="WP_067620005.1">
    <property type="nucleotide sequence ID" value="NZ_MAGO01000011.1"/>
</dbReference>
<dbReference type="STRING" id="1156395.DBT_2121"/>
<dbReference type="InterPro" id="IPR016071">
    <property type="entry name" value="Staphylococal_nuclease_OB-fold"/>
</dbReference>
<keyword evidence="1" id="KW-0540">Nuclease</keyword>
<dbReference type="GO" id="GO:0004519">
    <property type="term" value="F:endonuclease activity"/>
    <property type="evidence" value="ECO:0007669"/>
    <property type="project" value="UniProtKB-KW"/>
</dbReference>
<dbReference type="Pfam" id="PF00565">
    <property type="entry name" value="SNase"/>
    <property type="match status" value="1"/>
</dbReference>
<dbReference type="PROSITE" id="PS50830">
    <property type="entry name" value="TNASE_3"/>
    <property type="match status" value="1"/>
</dbReference>
<comment type="caution">
    <text evidence="5">The sequence shown here is derived from an EMBL/GenBank/DDBJ whole genome shotgun (WGS) entry which is preliminary data.</text>
</comment>
<organism evidence="5 6">
    <name type="scientific">Dissulfuribacter thermophilus</name>
    <dbReference type="NCBI Taxonomy" id="1156395"/>
    <lineage>
        <taxon>Bacteria</taxon>
        <taxon>Pseudomonadati</taxon>
        <taxon>Thermodesulfobacteriota</taxon>
        <taxon>Dissulfuribacteria</taxon>
        <taxon>Dissulfuribacterales</taxon>
        <taxon>Dissulfuribacteraceae</taxon>
        <taxon>Dissulfuribacter</taxon>
    </lineage>
</organism>
<dbReference type="EMBL" id="MAGO01000011">
    <property type="protein sequence ID" value="OCC14579.1"/>
    <property type="molecule type" value="Genomic_DNA"/>
</dbReference>
<name>A0A1B9F3R7_9BACT</name>
<reference evidence="5 6" key="1">
    <citation type="submission" date="2016-06" db="EMBL/GenBank/DDBJ databases">
        <title>Respiratory ammonification of nitrate coupled to the oxidation of elemental sulfur in deep-sea autotrophic thermophilic bacteria.</title>
        <authorList>
            <person name="Slobodkina G.B."/>
            <person name="Mardanov A.V."/>
            <person name="Ravin N.V."/>
            <person name="Frolova A.A."/>
            <person name="Viryasiv M.B."/>
            <person name="Chernyh N.A."/>
            <person name="Bonch-Osmolovskaya E.A."/>
            <person name="Slobodkin A.I."/>
        </authorList>
    </citation>
    <scope>NUCLEOTIDE SEQUENCE [LARGE SCALE GENOMIC DNA]</scope>
    <source>
        <strain evidence="5 6">S69</strain>
    </source>
</reference>
<dbReference type="OrthoDB" id="4376109at2"/>
<dbReference type="SUPFAM" id="SSF50199">
    <property type="entry name" value="Staphylococcal nuclease"/>
    <property type="match status" value="1"/>
</dbReference>
<keyword evidence="6" id="KW-1185">Reference proteome</keyword>
<evidence type="ECO:0000259" key="4">
    <source>
        <dbReference type="PROSITE" id="PS50830"/>
    </source>
</evidence>
<sequence length="211" mass="24581">MKRQYPVLFLVLFLAIFTVGTGCNLWAGNAYVKYVIDGDTIVLSNGEKVRYLGINAPEIPHDDQKGEPYGIAAKKRNRALVQGRVVRLEYGPRKRDRFGRLLAYVFLKDGTLVNEVLVREGLAFVCLFQKDIPYKDRLLSAQRHAIINKIGLWSLSPRRPEPYYIGNRKSLRFHRPWCPYGRRTWRENKVIFKTREQAFLKGYCRCKKCLP</sequence>
<dbReference type="Gene3D" id="3.40.10.10">
    <property type="entry name" value="DNA Methylphosphotriester Repair Domain"/>
    <property type="match status" value="1"/>
</dbReference>
<dbReference type="SUPFAM" id="SSF57884">
    <property type="entry name" value="Ada DNA repair protein, N-terminal domain (N-Ada 10)"/>
    <property type="match status" value="1"/>
</dbReference>
<feature type="domain" description="TNase-like" evidence="4">
    <location>
        <begin position="26"/>
        <end position="155"/>
    </location>
</feature>
<dbReference type="InterPro" id="IPR035451">
    <property type="entry name" value="Ada-like_dom_sf"/>
</dbReference>
<keyword evidence="3" id="KW-0378">Hydrolase</keyword>
<keyword evidence="2" id="KW-0255">Endonuclease</keyword>
<evidence type="ECO:0000256" key="2">
    <source>
        <dbReference type="ARBA" id="ARBA00022759"/>
    </source>
</evidence>